<dbReference type="EMBL" id="AXCM01002677">
    <property type="status" value="NOT_ANNOTATED_CDS"/>
    <property type="molecule type" value="Genomic_DNA"/>
</dbReference>
<organism evidence="11 12">
    <name type="scientific">Anopheles culicifacies</name>
    <dbReference type="NCBI Taxonomy" id="139723"/>
    <lineage>
        <taxon>Eukaryota</taxon>
        <taxon>Metazoa</taxon>
        <taxon>Ecdysozoa</taxon>
        <taxon>Arthropoda</taxon>
        <taxon>Hexapoda</taxon>
        <taxon>Insecta</taxon>
        <taxon>Pterygota</taxon>
        <taxon>Neoptera</taxon>
        <taxon>Endopterygota</taxon>
        <taxon>Diptera</taxon>
        <taxon>Nematocera</taxon>
        <taxon>Culicoidea</taxon>
        <taxon>Culicidae</taxon>
        <taxon>Anophelinae</taxon>
        <taxon>Anopheles</taxon>
        <taxon>culicifacies species complex</taxon>
    </lineage>
</organism>
<dbReference type="PRINTS" id="PR01084">
    <property type="entry name" value="NAHEXCHNGR"/>
</dbReference>
<dbReference type="STRING" id="139723.A0A182M809"/>
<sequence>MEIDLDNTGEDERSYSLFSEAQFSRVETPFVIGAWILSTTIAKIAFHKTPKLSGILPESSLVLVVGILVGGLLWYATNLHVPPLTPNTFFFYMLPPIVLNAAYLIPNRKFFENITTILLLAVIGTMFNIATIGSSLWACGQTGMFGVDLPFLHIFLFSSLIAAVDPVAILTVFENTHVNEVLQIVAFGEMLLNYAVTVRILSLVVRETKRATNTNYACHSQIIMYHMFELYNEIGVDEFKGLYIAEVIGSFFVIALGGSFIGVIWGFLTGLATRFTDQVHIIEPLFILVMAYLAYLTAEMFHLSGILAIIFCGITMKNYVEQNVTQKSRTTIEYVLKMLSSSAETIIFMFLGVATVNSKHGITVKPVANILDGKRSNHHKSTIDEENPDMEMI</sequence>
<keyword evidence="6" id="KW-0406">Ion transport</keyword>
<keyword evidence="7 9" id="KW-0472">Membrane</keyword>
<dbReference type="EnsemblMetazoa" id="ACUA011743-RA">
    <property type="protein sequence ID" value="ACUA011743-PA"/>
    <property type="gene ID" value="ACUA011743"/>
</dbReference>
<evidence type="ECO:0000259" key="10">
    <source>
        <dbReference type="Pfam" id="PF00999"/>
    </source>
</evidence>
<dbReference type="InterPro" id="IPR004709">
    <property type="entry name" value="NaH_exchanger"/>
</dbReference>
<dbReference type="GO" id="GO:0015385">
    <property type="term" value="F:sodium:proton antiporter activity"/>
    <property type="evidence" value="ECO:0007669"/>
    <property type="project" value="InterPro"/>
</dbReference>
<feature type="transmembrane region" description="Helical" evidence="9">
    <location>
        <begin position="89"/>
        <end position="105"/>
    </location>
</feature>
<keyword evidence="8" id="KW-0739">Sodium transport</keyword>
<keyword evidence="2" id="KW-0813">Transport</keyword>
<comment type="subcellular location">
    <subcellularLocation>
        <location evidence="1">Membrane</location>
        <topology evidence="1">Multi-pass membrane protein</topology>
    </subcellularLocation>
</comment>
<feature type="transmembrane region" description="Helical" evidence="9">
    <location>
        <begin position="242"/>
        <end position="267"/>
    </location>
</feature>
<evidence type="ECO:0000256" key="2">
    <source>
        <dbReference type="ARBA" id="ARBA00022448"/>
    </source>
</evidence>
<keyword evidence="5" id="KW-0915">Sodium</keyword>
<evidence type="ECO:0000256" key="7">
    <source>
        <dbReference type="ARBA" id="ARBA00023136"/>
    </source>
</evidence>
<dbReference type="PANTHER" id="PTHR10110:SF98">
    <property type="entry name" value="SODIUM_HYDROGEN EXCHANGER"/>
    <property type="match status" value="1"/>
</dbReference>
<name>A0A182M809_9DIPT</name>
<evidence type="ECO:0000256" key="9">
    <source>
        <dbReference type="SAM" id="Phobius"/>
    </source>
</evidence>
<evidence type="ECO:0000313" key="11">
    <source>
        <dbReference type="EnsemblMetazoa" id="ACUA011743-PA"/>
    </source>
</evidence>
<reference evidence="12" key="1">
    <citation type="submission" date="2013-09" db="EMBL/GenBank/DDBJ databases">
        <title>The Genome Sequence of Anopheles culicifacies species A.</title>
        <authorList>
            <consortium name="The Broad Institute Genomics Platform"/>
            <person name="Neafsey D.E."/>
            <person name="Besansky N."/>
            <person name="Howell P."/>
            <person name="Walton C."/>
            <person name="Young S.K."/>
            <person name="Zeng Q."/>
            <person name="Gargeya S."/>
            <person name="Fitzgerald M."/>
            <person name="Haas B."/>
            <person name="Abouelleil A."/>
            <person name="Allen A.W."/>
            <person name="Alvarado L."/>
            <person name="Arachchi H.M."/>
            <person name="Berlin A.M."/>
            <person name="Chapman S.B."/>
            <person name="Gainer-Dewar J."/>
            <person name="Goldberg J."/>
            <person name="Griggs A."/>
            <person name="Gujja S."/>
            <person name="Hansen M."/>
            <person name="Howarth C."/>
            <person name="Imamovic A."/>
            <person name="Ireland A."/>
            <person name="Larimer J."/>
            <person name="McCowan C."/>
            <person name="Murphy C."/>
            <person name="Pearson M."/>
            <person name="Poon T.W."/>
            <person name="Priest M."/>
            <person name="Roberts A."/>
            <person name="Saif S."/>
            <person name="Shea T."/>
            <person name="Sisk P."/>
            <person name="Sykes S."/>
            <person name="Wortman J."/>
            <person name="Nusbaum C."/>
            <person name="Birren B."/>
        </authorList>
    </citation>
    <scope>NUCLEOTIDE SEQUENCE [LARGE SCALE GENOMIC DNA]</scope>
    <source>
        <strain evidence="12">A-37</strain>
    </source>
</reference>
<dbReference type="AlphaFoldDB" id="A0A182M809"/>
<feature type="transmembrane region" description="Helical" evidence="9">
    <location>
        <begin position="185"/>
        <end position="205"/>
    </location>
</feature>
<evidence type="ECO:0000256" key="8">
    <source>
        <dbReference type="ARBA" id="ARBA00023201"/>
    </source>
</evidence>
<proteinExistence type="predicted"/>
<keyword evidence="3 9" id="KW-0812">Transmembrane</keyword>
<accession>A0A182M809</accession>
<dbReference type="Proteomes" id="UP000075883">
    <property type="component" value="Unassembled WGS sequence"/>
</dbReference>
<feature type="transmembrane region" description="Helical" evidence="9">
    <location>
        <begin position="117"/>
        <end position="138"/>
    </location>
</feature>
<dbReference type="GO" id="GO:0015386">
    <property type="term" value="F:potassium:proton antiporter activity"/>
    <property type="evidence" value="ECO:0007669"/>
    <property type="project" value="TreeGrafter"/>
</dbReference>
<evidence type="ECO:0000256" key="6">
    <source>
        <dbReference type="ARBA" id="ARBA00023065"/>
    </source>
</evidence>
<dbReference type="Gene3D" id="6.10.140.1330">
    <property type="match status" value="1"/>
</dbReference>
<reference evidence="11" key="2">
    <citation type="submission" date="2020-05" db="UniProtKB">
        <authorList>
            <consortium name="EnsemblMetazoa"/>
        </authorList>
    </citation>
    <scope>IDENTIFICATION</scope>
    <source>
        <strain evidence="11">A-37</strain>
    </source>
</reference>
<evidence type="ECO:0000313" key="12">
    <source>
        <dbReference type="Proteomes" id="UP000075883"/>
    </source>
</evidence>
<keyword evidence="12" id="KW-1185">Reference proteome</keyword>
<dbReference type="PANTHER" id="PTHR10110">
    <property type="entry name" value="SODIUM/HYDROGEN EXCHANGER"/>
    <property type="match status" value="1"/>
</dbReference>
<protein>
    <recommendedName>
        <fullName evidence="10">Cation/H+ exchanger transmembrane domain-containing protein</fullName>
    </recommendedName>
</protein>
<dbReference type="InterPro" id="IPR018422">
    <property type="entry name" value="Cation/H_exchanger_CPA1"/>
</dbReference>
<feature type="transmembrane region" description="Helical" evidence="9">
    <location>
        <begin position="301"/>
        <end position="320"/>
    </location>
</feature>
<dbReference type="InterPro" id="IPR006153">
    <property type="entry name" value="Cation/H_exchanger_TM"/>
</dbReference>
<feature type="domain" description="Cation/H+ exchanger transmembrane" evidence="10">
    <location>
        <begin position="36"/>
        <end position="356"/>
    </location>
</feature>
<evidence type="ECO:0000256" key="4">
    <source>
        <dbReference type="ARBA" id="ARBA00022989"/>
    </source>
</evidence>
<dbReference type="GO" id="GO:0098719">
    <property type="term" value="P:sodium ion import across plasma membrane"/>
    <property type="evidence" value="ECO:0007669"/>
    <property type="project" value="TreeGrafter"/>
</dbReference>
<dbReference type="VEuPathDB" id="VectorBase:ACUA011743"/>
<keyword evidence="4 9" id="KW-1133">Transmembrane helix</keyword>
<evidence type="ECO:0000256" key="5">
    <source>
        <dbReference type="ARBA" id="ARBA00023053"/>
    </source>
</evidence>
<evidence type="ECO:0000256" key="3">
    <source>
        <dbReference type="ARBA" id="ARBA00022692"/>
    </source>
</evidence>
<dbReference type="Pfam" id="PF00999">
    <property type="entry name" value="Na_H_Exchanger"/>
    <property type="match status" value="1"/>
</dbReference>
<feature type="transmembrane region" description="Helical" evidence="9">
    <location>
        <begin position="58"/>
        <end position="77"/>
    </location>
</feature>
<dbReference type="GO" id="GO:0005886">
    <property type="term" value="C:plasma membrane"/>
    <property type="evidence" value="ECO:0007669"/>
    <property type="project" value="TreeGrafter"/>
</dbReference>
<dbReference type="GO" id="GO:0051453">
    <property type="term" value="P:regulation of intracellular pH"/>
    <property type="evidence" value="ECO:0007669"/>
    <property type="project" value="TreeGrafter"/>
</dbReference>
<feature type="transmembrane region" description="Helical" evidence="9">
    <location>
        <begin position="150"/>
        <end position="173"/>
    </location>
</feature>
<evidence type="ECO:0000256" key="1">
    <source>
        <dbReference type="ARBA" id="ARBA00004141"/>
    </source>
</evidence>